<sequence>MTDAKRDKPVKLDMPFDEALERFLQTDPDDLPDNVKLRTGKKKGPPKRPSSGKKPPDR</sequence>
<reference evidence="2 3" key="1">
    <citation type="submission" date="2021-04" db="EMBL/GenBank/DDBJ databases">
        <authorList>
            <person name="Pira H."/>
            <person name="Risdian C."/>
            <person name="Wink J."/>
        </authorList>
    </citation>
    <scope>NUCLEOTIDE SEQUENCE [LARGE SCALE GENOMIC DNA]</scope>
    <source>
        <strain evidence="2 3">WHA3</strain>
    </source>
</reference>
<name>A0ABS6SIQ9_9SPHN</name>
<comment type="caution">
    <text evidence="2">The sequence shown here is derived from an EMBL/GenBank/DDBJ whole genome shotgun (WGS) entry which is preliminary data.</text>
</comment>
<accession>A0ABS6SIQ9</accession>
<evidence type="ECO:0000256" key="1">
    <source>
        <dbReference type="SAM" id="MobiDB-lite"/>
    </source>
</evidence>
<feature type="region of interest" description="Disordered" evidence="1">
    <location>
        <begin position="23"/>
        <end position="58"/>
    </location>
</feature>
<evidence type="ECO:0000313" key="3">
    <source>
        <dbReference type="Proteomes" id="UP000722336"/>
    </source>
</evidence>
<dbReference type="Proteomes" id="UP000722336">
    <property type="component" value="Unassembled WGS sequence"/>
</dbReference>
<dbReference type="RefSeq" id="WP_218446793.1">
    <property type="nucleotide sequence ID" value="NZ_JAGSPA010000007.1"/>
</dbReference>
<evidence type="ECO:0000313" key="2">
    <source>
        <dbReference type="EMBL" id="MBV7257943.1"/>
    </source>
</evidence>
<proteinExistence type="predicted"/>
<organism evidence="2 3">
    <name type="scientific">Pacificimonas pallii</name>
    <dbReference type="NCBI Taxonomy" id="2827236"/>
    <lineage>
        <taxon>Bacteria</taxon>
        <taxon>Pseudomonadati</taxon>
        <taxon>Pseudomonadota</taxon>
        <taxon>Alphaproteobacteria</taxon>
        <taxon>Sphingomonadales</taxon>
        <taxon>Sphingosinicellaceae</taxon>
        <taxon>Pacificimonas</taxon>
    </lineage>
</organism>
<protein>
    <submittedName>
        <fullName evidence="2">Uncharacterized protein</fullName>
    </submittedName>
</protein>
<dbReference type="EMBL" id="JAGSPA010000007">
    <property type="protein sequence ID" value="MBV7257943.1"/>
    <property type="molecule type" value="Genomic_DNA"/>
</dbReference>
<gene>
    <name evidence="2" type="ORF">KCG44_14245</name>
</gene>
<keyword evidence="3" id="KW-1185">Reference proteome</keyword>